<evidence type="ECO:0000256" key="1">
    <source>
        <dbReference type="SAM" id="SignalP"/>
    </source>
</evidence>
<evidence type="ECO:0000313" key="2">
    <source>
        <dbReference type="EMBL" id="CAE0474639.1"/>
    </source>
</evidence>
<sequence length="285" mass="31275">MMNSKSFISLLLTTLVTLRTVTSFVIPTPTNGAVNVHVQTSTSLSFGLGNNNKNENEVDNKIIKSIKPDTKPSKKTKDKFLGSKMRRSLFLSTALAGLTNLGLAYAAPPNFKRIPTQFIAALGDPDSNTGTNVNEWGLWTVDPGPRGVWLRDYKKDVVSKNNRAPAGWNFDQRDWWLEEHGLIMEAPTFPLDSGRYLVTGGRLVTTVLDVKMDGSWSLEKGKLFDVTHLPCRSARYTPATGVGDGSPLTAKESDFPVKPGAEMPRVEGCDKLDYAVLFVIGKEVV</sequence>
<accession>A0A7S3VEC3</accession>
<proteinExistence type="predicted"/>
<reference evidence="2" key="1">
    <citation type="submission" date="2021-01" db="EMBL/GenBank/DDBJ databases">
        <authorList>
            <person name="Corre E."/>
            <person name="Pelletier E."/>
            <person name="Niang G."/>
            <person name="Scheremetjew M."/>
            <person name="Finn R."/>
            <person name="Kale V."/>
            <person name="Holt S."/>
            <person name="Cochrane G."/>
            <person name="Meng A."/>
            <person name="Brown T."/>
            <person name="Cohen L."/>
        </authorList>
    </citation>
    <scope>NUCLEOTIDE SEQUENCE</scope>
    <source>
        <strain evidence="2">MM31A-1</strain>
    </source>
</reference>
<keyword evidence="1" id="KW-0732">Signal</keyword>
<gene>
    <name evidence="2" type="ORF">CDEB00056_LOCUS19492</name>
</gene>
<feature type="chain" id="PRO_5031177086" evidence="1">
    <location>
        <begin position="24"/>
        <end position="285"/>
    </location>
</feature>
<dbReference type="EMBL" id="HBIO01025426">
    <property type="protein sequence ID" value="CAE0474639.1"/>
    <property type="molecule type" value="Transcribed_RNA"/>
</dbReference>
<protein>
    <submittedName>
        <fullName evidence="2">Uncharacterized protein</fullName>
    </submittedName>
</protein>
<dbReference type="AlphaFoldDB" id="A0A7S3VEC3"/>
<feature type="signal peptide" evidence="1">
    <location>
        <begin position="1"/>
        <end position="23"/>
    </location>
</feature>
<name>A0A7S3VEC3_9STRA</name>
<organism evidence="2">
    <name type="scientific">Chaetoceros debilis</name>
    <dbReference type="NCBI Taxonomy" id="122233"/>
    <lineage>
        <taxon>Eukaryota</taxon>
        <taxon>Sar</taxon>
        <taxon>Stramenopiles</taxon>
        <taxon>Ochrophyta</taxon>
        <taxon>Bacillariophyta</taxon>
        <taxon>Coscinodiscophyceae</taxon>
        <taxon>Chaetocerotophycidae</taxon>
        <taxon>Chaetocerotales</taxon>
        <taxon>Chaetocerotaceae</taxon>
        <taxon>Chaetoceros</taxon>
    </lineage>
</organism>